<reference evidence="3 4" key="1">
    <citation type="submission" date="2016-12" db="EMBL/GenBank/DDBJ databases">
        <authorList>
            <person name="Song W.-J."/>
            <person name="Kurnit D.M."/>
        </authorList>
    </citation>
    <scope>NUCLEOTIDE SEQUENCE [LARGE SCALE GENOMIC DNA]</scope>
    <source>
        <strain evidence="3 4">CGMCC 1.10808</strain>
    </source>
</reference>
<dbReference type="InterPro" id="IPR034346">
    <property type="entry name" value="Gtt2-like_C"/>
</dbReference>
<dbReference type="EMBL" id="FRDL01000002">
    <property type="protein sequence ID" value="SHN55958.1"/>
    <property type="molecule type" value="Genomic_DNA"/>
</dbReference>
<evidence type="ECO:0000259" key="2">
    <source>
        <dbReference type="PROSITE" id="PS50405"/>
    </source>
</evidence>
<accession>A0A1M7SBW9</accession>
<dbReference type="InterPro" id="IPR036249">
    <property type="entry name" value="Thioredoxin-like_sf"/>
</dbReference>
<dbReference type="InterPro" id="IPR040079">
    <property type="entry name" value="Glutathione_S-Trfase"/>
</dbReference>
<feature type="domain" description="GST C-terminal" evidence="2">
    <location>
        <begin position="93"/>
        <end position="220"/>
    </location>
</feature>
<dbReference type="InterPro" id="IPR004046">
    <property type="entry name" value="GST_C"/>
</dbReference>
<sequence length="220" mass="24968">MTHLPAMHRLYVTSTAPNPRRVLAFLAEKGVEVELVELDMGRREHYDPEYVARAGAPVIPALELENGEFLTESVAICRYVEALHPEPNLMGRDGLEAARIEMWQRRVEFGLLLPVGFVFRHSHPSMAGFENQVPEWAEANRPRVLAGLEMLDRRLSSAPFVAGERFTIADITAWLAIDFMRVTRIAPPEELEALRRWHARLADRPGFQRPARPARKQTAG</sequence>
<dbReference type="GO" id="GO:0016740">
    <property type="term" value="F:transferase activity"/>
    <property type="evidence" value="ECO:0007669"/>
    <property type="project" value="UniProtKB-KW"/>
</dbReference>
<dbReference type="RefSeq" id="WP_218139759.1">
    <property type="nucleotide sequence ID" value="NZ_FOHL01000003.1"/>
</dbReference>
<dbReference type="Gene3D" id="3.40.30.10">
    <property type="entry name" value="Glutaredoxin"/>
    <property type="match status" value="1"/>
</dbReference>
<evidence type="ECO:0000313" key="4">
    <source>
        <dbReference type="Proteomes" id="UP000184066"/>
    </source>
</evidence>
<dbReference type="Proteomes" id="UP000184066">
    <property type="component" value="Unassembled WGS sequence"/>
</dbReference>
<dbReference type="Pfam" id="PF13417">
    <property type="entry name" value="GST_N_3"/>
    <property type="match status" value="1"/>
</dbReference>
<dbReference type="SUPFAM" id="SSF47616">
    <property type="entry name" value="GST C-terminal domain-like"/>
    <property type="match status" value="1"/>
</dbReference>
<dbReference type="Pfam" id="PF00043">
    <property type="entry name" value="GST_C"/>
    <property type="match status" value="1"/>
</dbReference>
<dbReference type="CDD" id="cd03051">
    <property type="entry name" value="GST_N_GTT2_like"/>
    <property type="match status" value="1"/>
</dbReference>
<name>A0A1M7SBW9_9RHOB</name>
<dbReference type="SFLD" id="SFLDG00358">
    <property type="entry name" value="Main_(cytGST)"/>
    <property type="match status" value="1"/>
</dbReference>
<organism evidence="3 4">
    <name type="scientific">Oceanicella actignis</name>
    <dbReference type="NCBI Taxonomy" id="1189325"/>
    <lineage>
        <taxon>Bacteria</taxon>
        <taxon>Pseudomonadati</taxon>
        <taxon>Pseudomonadota</taxon>
        <taxon>Alphaproteobacteria</taxon>
        <taxon>Rhodobacterales</taxon>
        <taxon>Paracoccaceae</taxon>
        <taxon>Oceanicella</taxon>
    </lineage>
</organism>
<dbReference type="AlphaFoldDB" id="A0A1M7SBW9"/>
<proteinExistence type="predicted"/>
<dbReference type="InterPro" id="IPR034345">
    <property type="entry name" value="Gtt2-like_N"/>
</dbReference>
<dbReference type="InterPro" id="IPR004045">
    <property type="entry name" value="Glutathione_S-Trfase_N"/>
</dbReference>
<protein>
    <submittedName>
        <fullName evidence="3">Glutathione S-transferase</fullName>
    </submittedName>
</protein>
<feature type="domain" description="GST N-terminal" evidence="1">
    <location>
        <begin position="6"/>
        <end position="88"/>
    </location>
</feature>
<gene>
    <name evidence="3" type="ORF">SAMN05216200_102193</name>
</gene>
<dbReference type="SUPFAM" id="SSF52833">
    <property type="entry name" value="Thioredoxin-like"/>
    <property type="match status" value="1"/>
</dbReference>
<dbReference type="CDD" id="cd03182">
    <property type="entry name" value="GST_C_GTT2_like"/>
    <property type="match status" value="1"/>
</dbReference>
<dbReference type="Gene3D" id="1.20.1050.10">
    <property type="match status" value="1"/>
</dbReference>
<dbReference type="PANTHER" id="PTHR44051">
    <property type="entry name" value="GLUTATHIONE S-TRANSFERASE-RELATED"/>
    <property type="match status" value="1"/>
</dbReference>
<dbReference type="PROSITE" id="PS50405">
    <property type="entry name" value="GST_CTER"/>
    <property type="match status" value="1"/>
</dbReference>
<evidence type="ECO:0000259" key="1">
    <source>
        <dbReference type="PROSITE" id="PS50404"/>
    </source>
</evidence>
<dbReference type="STRING" id="1189325.SAMN04488119_103315"/>
<dbReference type="InterPro" id="IPR010987">
    <property type="entry name" value="Glutathione-S-Trfase_C-like"/>
</dbReference>
<dbReference type="InterPro" id="IPR036282">
    <property type="entry name" value="Glutathione-S-Trfase_C_sf"/>
</dbReference>
<dbReference type="PROSITE" id="PS50404">
    <property type="entry name" value="GST_NTER"/>
    <property type="match status" value="1"/>
</dbReference>
<keyword evidence="3" id="KW-0808">Transferase</keyword>
<dbReference type="SFLD" id="SFLDS00019">
    <property type="entry name" value="Glutathione_Transferase_(cytos"/>
    <property type="match status" value="1"/>
</dbReference>
<keyword evidence="4" id="KW-1185">Reference proteome</keyword>
<dbReference type="PANTHER" id="PTHR44051:SF8">
    <property type="entry name" value="GLUTATHIONE S-TRANSFERASE GSTA"/>
    <property type="match status" value="1"/>
</dbReference>
<evidence type="ECO:0000313" key="3">
    <source>
        <dbReference type="EMBL" id="SHN55958.1"/>
    </source>
</evidence>